<evidence type="ECO:0000313" key="8">
    <source>
        <dbReference type="EMBL" id="MBR0672098.1"/>
    </source>
</evidence>
<feature type="domain" description="Membrane transport protein MMPL" evidence="7">
    <location>
        <begin position="196"/>
        <end position="390"/>
    </location>
</feature>
<dbReference type="RefSeq" id="WP_211862485.1">
    <property type="nucleotide sequence ID" value="NZ_JAAEDM010000032.1"/>
</dbReference>
<keyword evidence="3 6" id="KW-0812">Transmembrane</keyword>
<organism evidence="8 9">
    <name type="scientific">Neoroseomonas soli</name>
    <dbReference type="NCBI Taxonomy" id="1081025"/>
    <lineage>
        <taxon>Bacteria</taxon>
        <taxon>Pseudomonadati</taxon>
        <taxon>Pseudomonadota</taxon>
        <taxon>Alphaproteobacteria</taxon>
        <taxon>Acetobacterales</taxon>
        <taxon>Acetobacteraceae</taxon>
        <taxon>Neoroseomonas</taxon>
    </lineage>
</organism>
<dbReference type="EMBL" id="JAAEDM010000032">
    <property type="protein sequence ID" value="MBR0672098.1"/>
    <property type="molecule type" value="Genomic_DNA"/>
</dbReference>
<dbReference type="Gene3D" id="1.20.1640.10">
    <property type="entry name" value="Multidrug efflux transporter AcrB transmembrane domain"/>
    <property type="match status" value="2"/>
</dbReference>
<evidence type="ECO:0000313" key="9">
    <source>
        <dbReference type="Proteomes" id="UP001138751"/>
    </source>
</evidence>
<reference evidence="8" key="2">
    <citation type="journal article" date="2021" name="Syst. Appl. Microbiol.">
        <title>Roseomonas hellenica sp. nov., isolated from roots of wild-growing Alkanna tinctoria.</title>
        <authorList>
            <person name="Rat A."/>
            <person name="Naranjo H.D."/>
            <person name="Lebbe L."/>
            <person name="Cnockaert M."/>
            <person name="Krigas N."/>
            <person name="Grigoriadou K."/>
            <person name="Maloupa E."/>
            <person name="Willems A."/>
        </authorList>
    </citation>
    <scope>NUCLEOTIDE SEQUENCE</scope>
    <source>
        <strain evidence="8">LMG 31231</strain>
    </source>
</reference>
<dbReference type="InterPro" id="IPR004869">
    <property type="entry name" value="MMPL_dom"/>
</dbReference>
<evidence type="ECO:0000256" key="5">
    <source>
        <dbReference type="ARBA" id="ARBA00023136"/>
    </source>
</evidence>
<keyword evidence="9" id="KW-1185">Reference proteome</keyword>
<keyword evidence="5 6" id="KW-0472">Membrane</keyword>
<dbReference type="GO" id="GO:0005886">
    <property type="term" value="C:plasma membrane"/>
    <property type="evidence" value="ECO:0007669"/>
    <property type="project" value="UniProtKB-SubCell"/>
</dbReference>
<dbReference type="Proteomes" id="UP001138751">
    <property type="component" value="Unassembled WGS sequence"/>
</dbReference>
<dbReference type="PANTHER" id="PTHR33406">
    <property type="entry name" value="MEMBRANE PROTEIN MJ1562-RELATED"/>
    <property type="match status" value="1"/>
</dbReference>
<dbReference type="InterPro" id="IPR050545">
    <property type="entry name" value="Mycobact_MmpL"/>
</dbReference>
<dbReference type="PANTHER" id="PTHR33406:SF13">
    <property type="entry name" value="MEMBRANE PROTEIN YDFJ"/>
    <property type="match status" value="1"/>
</dbReference>
<feature type="transmembrane region" description="Helical" evidence="6">
    <location>
        <begin position="633"/>
        <end position="651"/>
    </location>
</feature>
<feature type="transmembrane region" description="Helical" evidence="6">
    <location>
        <begin position="724"/>
        <end position="744"/>
    </location>
</feature>
<dbReference type="AlphaFoldDB" id="A0A9X9WY69"/>
<evidence type="ECO:0000256" key="6">
    <source>
        <dbReference type="SAM" id="Phobius"/>
    </source>
</evidence>
<feature type="transmembrane region" description="Helical" evidence="6">
    <location>
        <begin position="271"/>
        <end position="294"/>
    </location>
</feature>
<feature type="domain" description="Membrane transport protein MMPL" evidence="7">
    <location>
        <begin position="661"/>
        <end position="773"/>
    </location>
</feature>
<feature type="transmembrane region" description="Helical" evidence="6">
    <location>
        <begin position="684"/>
        <end position="703"/>
    </location>
</feature>
<feature type="transmembrane region" description="Helical" evidence="6">
    <location>
        <begin position="658"/>
        <end position="678"/>
    </location>
</feature>
<sequence length="779" mass="80110">MRRLVARYAALFAALAVLALAFPLLLRQVSLRGDIADFLPAPKTEESAFLLEELRSGAATTLLIAGIEGGEARDLARVSRAMAARLEASGLFALVANGAPRIDDGEAALLIAHRYALSPAATPEAFTEAALRRSLEAVLDGLRGSAAPLVRRYGFADPTGAFLALVRGWAADARVAMEHGVWMAEGPRALLLAQSRAGGLDTEAQARTAEAFRAAFAASDPPPGARLLLSGPGIFAAEAAATVRADVRLVSMLSSVLVAAFLIWRYRSPLMLAVVAVPLSAGTLAALAVVDAAFGHVHGAALGFGMTMLGVVDDYPILLITGRAPGETLREAARRIWPTLRLATAAAVAGLVPMLASGFPGLAQLGLFAATGLVGAALTTRYLLPALLPAEGLPVRPLPERLAHVLLRLPARRGVVLAALAVVAVALALGGGPRMERDLAALSPVPEAVRDLDEVLRRQVGAPDVRVVLTLRAPDAEAALQAAERAAEALAPLVASGAIAGLDHPARFLPSAATQRARLAALPEAATLAERIEAARQGLPFRANAFAPFLEGIEAARTQAPLTPADLRAAPLLAARLAPLLRQEEGGVRAILLPTDIRDMAALRAAASRVPGLLPVEIKAETEAILAEATGAALRWAAVGGVLVLVLLGAGRGLAGGLRIAVALGGALMLTFAMLAALGERISVFHLTAALLLAGVGMDYALFLGNTRASARSGEASTEEAARALGSVITCMVTTLLTFGLLALCRTPVLHATGLTVTVGVAAAFLLACALAPGRGAPR</sequence>
<name>A0A9X9WY69_9PROT</name>
<gene>
    <name evidence="8" type="ORF">GXW76_13030</name>
</gene>
<dbReference type="SUPFAM" id="SSF82866">
    <property type="entry name" value="Multidrug efflux transporter AcrB transmembrane domain"/>
    <property type="match status" value="2"/>
</dbReference>
<proteinExistence type="predicted"/>
<feature type="transmembrane region" description="Helical" evidence="6">
    <location>
        <begin position="300"/>
        <end position="320"/>
    </location>
</feature>
<reference evidence="8" key="1">
    <citation type="submission" date="2020-01" db="EMBL/GenBank/DDBJ databases">
        <authorList>
            <person name="Rat A."/>
        </authorList>
    </citation>
    <scope>NUCLEOTIDE SEQUENCE</scope>
    <source>
        <strain evidence="8">LMG 31231</strain>
    </source>
</reference>
<protein>
    <submittedName>
        <fullName evidence="8">MMPL family transporter</fullName>
    </submittedName>
</protein>
<keyword evidence="4 6" id="KW-1133">Transmembrane helix</keyword>
<feature type="transmembrane region" description="Helical" evidence="6">
    <location>
        <begin position="414"/>
        <end position="432"/>
    </location>
</feature>
<dbReference type="Pfam" id="PF03176">
    <property type="entry name" value="MMPL"/>
    <property type="match status" value="2"/>
</dbReference>
<evidence type="ECO:0000256" key="2">
    <source>
        <dbReference type="ARBA" id="ARBA00022475"/>
    </source>
</evidence>
<keyword evidence="2" id="KW-1003">Cell membrane</keyword>
<comment type="subcellular location">
    <subcellularLocation>
        <location evidence="1">Cell membrane</location>
        <topology evidence="1">Multi-pass membrane protein</topology>
    </subcellularLocation>
</comment>
<evidence type="ECO:0000256" key="1">
    <source>
        <dbReference type="ARBA" id="ARBA00004651"/>
    </source>
</evidence>
<evidence type="ECO:0000256" key="3">
    <source>
        <dbReference type="ARBA" id="ARBA00022692"/>
    </source>
</evidence>
<feature type="transmembrane region" description="Helical" evidence="6">
    <location>
        <begin position="750"/>
        <end position="772"/>
    </location>
</feature>
<feature type="transmembrane region" description="Helical" evidence="6">
    <location>
        <begin position="340"/>
        <end position="359"/>
    </location>
</feature>
<comment type="caution">
    <text evidence="8">The sequence shown here is derived from an EMBL/GenBank/DDBJ whole genome shotgun (WGS) entry which is preliminary data.</text>
</comment>
<feature type="transmembrane region" description="Helical" evidence="6">
    <location>
        <begin position="365"/>
        <end position="384"/>
    </location>
</feature>
<evidence type="ECO:0000256" key="4">
    <source>
        <dbReference type="ARBA" id="ARBA00022989"/>
    </source>
</evidence>
<accession>A0A9X9WY69</accession>
<evidence type="ECO:0000259" key="7">
    <source>
        <dbReference type="Pfam" id="PF03176"/>
    </source>
</evidence>